<gene>
    <name evidence="1" type="ORF">SNAT2548_LOCUS13731</name>
</gene>
<comment type="caution">
    <text evidence="1">The sequence shown here is derived from an EMBL/GenBank/DDBJ whole genome shotgun (WGS) entry which is preliminary data.</text>
</comment>
<name>A0A812MB72_9DINO</name>
<keyword evidence="2" id="KW-1185">Reference proteome</keyword>
<accession>A0A812MB72</accession>
<proteinExistence type="predicted"/>
<dbReference type="OrthoDB" id="431071at2759"/>
<evidence type="ECO:0000313" key="1">
    <source>
        <dbReference type="EMBL" id="CAE7261987.1"/>
    </source>
</evidence>
<evidence type="ECO:0000313" key="2">
    <source>
        <dbReference type="Proteomes" id="UP000604046"/>
    </source>
</evidence>
<sequence>MSSFHCIGLMGRVASSHHALRRLGQPLRGTSKSAFHQEMPMTETRLDVLFLLDGLHPPSNTRYLAEVNQFYVSRIHTFGGKCWQLRTLQSSSGAHHIVPIIINTGGIAYNRPIFNDKVRQFFLPEYINRKDMTRDWRGRRTTDAVQFPTPLGDGFSIASAEWDTAREKEIYTREEGVIYNLVGHELAQVIDECNGLARNLKGLADEGKSQSFIQEFREEAIKQTAKGFAAQGATVSAIEREVSSMLMDDMMPWDGSALPVPDHLWVK</sequence>
<dbReference type="AlphaFoldDB" id="A0A812MB72"/>
<reference evidence="1" key="1">
    <citation type="submission" date="2021-02" db="EMBL/GenBank/DDBJ databases">
        <authorList>
            <person name="Dougan E. K."/>
            <person name="Rhodes N."/>
            <person name="Thang M."/>
            <person name="Chan C."/>
        </authorList>
    </citation>
    <scope>NUCLEOTIDE SEQUENCE</scope>
</reference>
<protein>
    <submittedName>
        <fullName evidence="1">Uncharacterized protein</fullName>
    </submittedName>
</protein>
<dbReference type="Proteomes" id="UP000604046">
    <property type="component" value="Unassembled WGS sequence"/>
</dbReference>
<organism evidence="1 2">
    <name type="scientific">Symbiodinium natans</name>
    <dbReference type="NCBI Taxonomy" id="878477"/>
    <lineage>
        <taxon>Eukaryota</taxon>
        <taxon>Sar</taxon>
        <taxon>Alveolata</taxon>
        <taxon>Dinophyceae</taxon>
        <taxon>Suessiales</taxon>
        <taxon>Symbiodiniaceae</taxon>
        <taxon>Symbiodinium</taxon>
    </lineage>
</organism>
<dbReference type="EMBL" id="CAJNDS010001491">
    <property type="protein sequence ID" value="CAE7261987.1"/>
    <property type="molecule type" value="Genomic_DNA"/>
</dbReference>